<sequence length="315" mass="33778">MEQLERRPERFREGQSAESQASEPGWSETNSEARTFEPGWMDNRGEKLRPRPPRKRRSGLWIFAIIGILVLLGAAFTFNTHPSERTAKTISHATKSQTFTVSGTPKVNIHNNIGQVVVHQGDGNNVIVNVSQSVNDALDDADTIPGNNIGSTQIKTVQDGDIINVTNSGLFSASDRNDTQDAILDITVPAASDIQIDNQAGNIKIEGVNGQVKASTKIGEIDAENVTLKGDSSLETQAGAIIFNGKLDSTSTDLFNTKTGKVDVTLPNDAAFQLQTSTKIGKVNNEFGGSNAGSGQQAQLKIKTQIGEINLHKGS</sequence>
<dbReference type="AlphaFoldDB" id="A0A4P6JIA5"/>
<dbReference type="Proteomes" id="UP000290365">
    <property type="component" value="Chromosome"/>
</dbReference>
<dbReference type="EMBL" id="CP035758">
    <property type="protein sequence ID" value="QBD74642.1"/>
    <property type="molecule type" value="Genomic_DNA"/>
</dbReference>
<dbReference type="KEGG" id="kbs:EPA93_01000"/>
<reference evidence="3 4" key="1">
    <citation type="submission" date="2019-01" db="EMBL/GenBank/DDBJ databases">
        <title>Ktedonosporobacter rubrisoli SCAWS-G2.</title>
        <authorList>
            <person name="Huang Y."/>
            <person name="Yan B."/>
        </authorList>
    </citation>
    <scope>NUCLEOTIDE SEQUENCE [LARGE SCALE GENOMIC DNA]</scope>
    <source>
        <strain evidence="3 4">SCAWS-G2</strain>
    </source>
</reference>
<proteinExistence type="predicted"/>
<feature type="transmembrane region" description="Helical" evidence="2">
    <location>
        <begin position="59"/>
        <end position="78"/>
    </location>
</feature>
<evidence type="ECO:0000313" key="3">
    <source>
        <dbReference type="EMBL" id="QBD74642.1"/>
    </source>
</evidence>
<name>A0A4P6JIA5_KTERU</name>
<keyword evidence="2" id="KW-0472">Membrane</keyword>
<evidence type="ECO:0000313" key="4">
    <source>
        <dbReference type="Proteomes" id="UP000290365"/>
    </source>
</evidence>
<evidence type="ECO:0000256" key="1">
    <source>
        <dbReference type="SAM" id="MobiDB-lite"/>
    </source>
</evidence>
<keyword evidence="2" id="KW-0812">Transmembrane</keyword>
<accession>A0A4P6JIA5</accession>
<keyword evidence="2" id="KW-1133">Transmembrane helix</keyword>
<dbReference type="OrthoDB" id="173661at2"/>
<evidence type="ECO:0008006" key="5">
    <source>
        <dbReference type="Google" id="ProtNLM"/>
    </source>
</evidence>
<evidence type="ECO:0000256" key="2">
    <source>
        <dbReference type="SAM" id="Phobius"/>
    </source>
</evidence>
<keyword evidence="4" id="KW-1185">Reference proteome</keyword>
<organism evidence="3 4">
    <name type="scientific">Ktedonosporobacter rubrisoli</name>
    <dbReference type="NCBI Taxonomy" id="2509675"/>
    <lineage>
        <taxon>Bacteria</taxon>
        <taxon>Bacillati</taxon>
        <taxon>Chloroflexota</taxon>
        <taxon>Ktedonobacteria</taxon>
        <taxon>Ktedonobacterales</taxon>
        <taxon>Ktedonosporobacteraceae</taxon>
        <taxon>Ktedonosporobacter</taxon>
    </lineage>
</organism>
<gene>
    <name evidence="3" type="ORF">EPA93_01000</name>
</gene>
<feature type="region of interest" description="Disordered" evidence="1">
    <location>
        <begin position="1"/>
        <end position="54"/>
    </location>
</feature>
<dbReference type="RefSeq" id="WP_129885241.1">
    <property type="nucleotide sequence ID" value="NZ_CP035758.1"/>
</dbReference>
<feature type="compositionally biased region" description="Basic and acidic residues" evidence="1">
    <location>
        <begin position="1"/>
        <end position="15"/>
    </location>
</feature>
<protein>
    <recommendedName>
        <fullName evidence="5">Adhesin domain-containing protein</fullName>
    </recommendedName>
</protein>
<feature type="compositionally biased region" description="Polar residues" evidence="1">
    <location>
        <begin position="16"/>
        <end position="33"/>
    </location>
</feature>